<organism evidence="1 2">
    <name type="scientific">Ralstonia phage RsoP1EGY</name>
    <dbReference type="NCBI Taxonomy" id="2070026"/>
    <lineage>
        <taxon>Viruses</taxon>
        <taxon>Duplodnaviria</taxon>
        <taxon>Heunggongvirae</taxon>
        <taxon>Uroviricota</taxon>
        <taxon>Caudoviricetes</taxon>
        <taxon>Autographivirales</taxon>
        <taxon>Gyeongsanvirus</taxon>
        <taxon>Gyeongsanvirus RsoP1EGY</taxon>
    </lineage>
</organism>
<reference evidence="1 2" key="1">
    <citation type="submission" date="2017-12" db="EMBL/GenBank/DDBJ databases">
        <title>Sequencing, genome analysis and host range of a novel Ralstonia phage RsoP1EGY isolated from Egypt.</title>
        <authorList>
            <person name="Ahmad A.A."/>
            <person name="Addy H.S."/>
            <person name="Elhalag K.M."/>
            <person name="Nasr-Eldin M.A."/>
            <person name="Hussien A.S."/>
            <person name="Huang Q."/>
        </authorList>
    </citation>
    <scope>NUCLEOTIDE SEQUENCE [LARGE SCALE GENOMIC DNA]</scope>
</reference>
<evidence type="ECO:0000313" key="1">
    <source>
        <dbReference type="EMBL" id="AUO78192.1"/>
    </source>
</evidence>
<keyword evidence="2" id="KW-1185">Reference proteome</keyword>
<protein>
    <submittedName>
        <fullName evidence="1">Uncharacterized protein</fullName>
    </submittedName>
</protein>
<name>A0A2R2ZGG0_9CAUD</name>
<accession>A0A2R2ZGG0</accession>
<sequence>MDHIAKFDSLQEELMTDKKWTITVNVDTPEGHRERTIEFPHRPTEEELGLKLAQFFSRMNFRFNEHLKEVKGCALLTPRRPYESSTD</sequence>
<gene>
    <name evidence="1" type="ORF">RSEGYP2_33</name>
</gene>
<proteinExistence type="predicted"/>
<dbReference type="EMBL" id="MG711516">
    <property type="protein sequence ID" value="AUO78192.1"/>
    <property type="molecule type" value="Genomic_DNA"/>
</dbReference>
<evidence type="ECO:0000313" key="2">
    <source>
        <dbReference type="Proteomes" id="UP000244501"/>
    </source>
</evidence>
<dbReference type="Proteomes" id="UP000244501">
    <property type="component" value="Segment"/>
</dbReference>